<evidence type="ECO:0000256" key="1">
    <source>
        <dbReference type="ARBA" id="ARBA00004141"/>
    </source>
</evidence>
<feature type="transmembrane region" description="Helical" evidence="8">
    <location>
        <begin position="638"/>
        <end position="659"/>
    </location>
</feature>
<dbReference type="Pfam" id="PF04515">
    <property type="entry name" value="Choline_transpo"/>
    <property type="match status" value="2"/>
</dbReference>
<feature type="transmembrane region" description="Helical" evidence="8">
    <location>
        <begin position="392"/>
        <end position="416"/>
    </location>
</feature>
<feature type="compositionally biased region" description="Basic residues" evidence="7">
    <location>
        <begin position="804"/>
        <end position="815"/>
    </location>
</feature>
<evidence type="ECO:0000256" key="6">
    <source>
        <dbReference type="ARBA" id="ARBA00023180"/>
    </source>
</evidence>
<name>A0AA36II67_9DINO</name>
<proteinExistence type="inferred from homology"/>
<accession>A0AA36II67</accession>
<feature type="transmembrane region" description="Helical" evidence="8">
    <location>
        <begin position="679"/>
        <end position="699"/>
    </location>
</feature>
<feature type="transmembrane region" description="Helical" evidence="8">
    <location>
        <begin position="20"/>
        <end position="41"/>
    </location>
</feature>
<evidence type="ECO:0000313" key="10">
    <source>
        <dbReference type="Proteomes" id="UP001178507"/>
    </source>
</evidence>
<comment type="similarity">
    <text evidence="2">Belongs to the CTL (choline transporter-like) family.</text>
</comment>
<evidence type="ECO:0000313" key="9">
    <source>
        <dbReference type="EMBL" id="CAJ1387780.1"/>
    </source>
</evidence>
<comment type="caution">
    <text evidence="9">The sequence shown here is derived from an EMBL/GenBank/DDBJ whole genome shotgun (WGS) entry which is preliminary data.</text>
</comment>
<feature type="region of interest" description="Disordered" evidence="7">
    <location>
        <begin position="778"/>
        <end position="815"/>
    </location>
</feature>
<dbReference type="EMBL" id="CAUJNA010001569">
    <property type="protein sequence ID" value="CAJ1387780.1"/>
    <property type="molecule type" value="Genomic_DNA"/>
</dbReference>
<keyword evidence="5 8" id="KW-0472">Membrane</keyword>
<dbReference type="PANTHER" id="PTHR12385:SF14">
    <property type="entry name" value="CHOLINE TRANSPORTER-LIKE 2"/>
    <property type="match status" value="1"/>
</dbReference>
<reference evidence="9" key="1">
    <citation type="submission" date="2023-08" db="EMBL/GenBank/DDBJ databases">
        <authorList>
            <person name="Chen Y."/>
            <person name="Shah S."/>
            <person name="Dougan E. K."/>
            <person name="Thang M."/>
            <person name="Chan C."/>
        </authorList>
    </citation>
    <scope>NUCLEOTIDE SEQUENCE</scope>
</reference>
<feature type="transmembrane region" description="Helical" evidence="8">
    <location>
        <begin position="228"/>
        <end position="253"/>
    </location>
</feature>
<keyword evidence="3 8" id="KW-0812">Transmembrane</keyword>
<evidence type="ECO:0000256" key="7">
    <source>
        <dbReference type="SAM" id="MobiDB-lite"/>
    </source>
</evidence>
<sequence>MTEFPRSDKVEVKSRSCNDFWCVPIFLLVLAGMAGLTWWAATKEGAQIQRLIHPVDYAGRICGSSAGVEDKHYIYVCGNAHSGYEGKYPKKLDFQSKSCVEKCPLPGEDIACIGKPLVIPRARDCQNDGCIVNGVQVRKSVTWEVTQSTSYQKSYPTEPFRGIMCVPGWDAPDLRNQVIYGPEGPLSNTGEAFGSLETAWPVLLTVFCIATLLSIIFLLLMTCYAGPVLFLAIGLADILIFLLGIFFAIGVFFDPFNTAGWYQSWNPIDRTLYGEWARVLNLLVGLILLGVSVLMVHTLYHAAERIDEPIGIIHASMEFIFEPKHTSIPFLLLVPFGSSVVTIGFVGLAVYFFMLVLTAGPVESRGIEINGDHYPSLYKTVQKPWNGLGWDIAILLFIAGLIWIAELLIAVGQFVVSYCVCEWFFVPINVIEAPEAAKMKEQAHAASSEVKKTALDKVTVQGGPATGTHKEGWIEHDQETGQKKLVVYLRDKGPNDHAYKPSATESKPHSVSWICAGYTTAVTKCLGTLLYFCWPVFVTRPLRVVAELLKFLTTPPATKLERKQFDEEEQTKNIWSILSAAGSLFASFVSHEFGGYSKDAYVDIVLRNSSFWTATQDASEFICSAGGVVAFLHGMTRFYEIIATGFIVLTSTLLGFVVMENVPCFSDINSSWYIADTTSMSFVSLLISGIVAYSWMSLFNTTSDSLLYVFTWARQYASKDPNFPPITNAQAKAKGKTKVCPESLLDLVGGEAESDPMKGLKDSTKGRSQATRFQQVGKRFGGAAMATLGGPAAQTREERDPLLRKPKGSTRTTRP</sequence>
<evidence type="ECO:0000256" key="2">
    <source>
        <dbReference type="ARBA" id="ARBA00007168"/>
    </source>
</evidence>
<evidence type="ECO:0000256" key="8">
    <source>
        <dbReference type="SAM" id="Phobius"/>
    </source>
</evidence>
<dbReference type="AlphaFoldDB" id="A0AA36II67"/>
<comment type="subcellular location">
    <subcellularLocation>
        <location evidence="1">Membrane</location>
        <topology evidence="1">Multi-pass membrane protein</topology>
    </subcellularLocation>
</comment>
<feature type="compositionally biased region" description="Basic and acidic residues" evidence="7">
    <location>
        <begin position="755"/>
        <end position="765"/>
    </location>
</feature>
<evidence type="ECO:0000256" key="4">
    <source>
        <dbReference type="ARBA" id="ARBA00022989"/>
    </source>
</evidence>
<dbReference type="GO" id="GO:0022857">
    <property type="term" value="F:transmembrane transporter activity"/>
    <property type="evidence" value="ECO:0007669"/>
    <property type="project" value="InterPro"/>
</dbReference>
<protein>
    <submittedName>
        <fullName evidence="9">Uncharacterized protein</fullName>
    </submittedName>
</protein>
<gene>
    <name evidence="9" type="ORF">EVOR1521_LOCUS13780</name>
</gene>
<keyword evidence="4 8" id="KW-1133">Transmembrane helix</keyword>
<evidence type="ECO:0000256" key="3">
    <source>
        <dbReference type="ARBA" id="ARBA00022692"/>
    </source>
</evidence>
<keyword evidence="6" id="KW-0325">Glycoprotein</keyword>
<dbReference type="GO" id="GO:0016020">
    <property type="term" value="C:membrane"/>
    <property type="evidence" value="ECO:0007669"/>
    <property type="project" value="UniProtKB-SubCell"/>
</dbReference>
<evidence type="ECO:0000256" key="5">
    <source>
        <dbReference type="ARBA" id="ARBA00023136"/>
    </source>
</evidence>
<feature type="transmembrane region" description="Helical" evidence="8">
    <location>
        <begin position="279"/>
        <end position="300"/>
    </location>
</feature>
<dbReference type="InterPro" id="IPR007603">
    <property type="entry name" value="Choline_transptr-like"/>
</dbReference>
<feature type="region of interest" description="Disordered" evidence="7">
    <location>
        <begin position="752"/>
        <end position="771"/>
    </location>
</feature>
<organism evidence="9 10">
    <name type="scientific">Effrenium voratum</name>
    <dbReference type="NCBI Taxonomy" id="2562239"/>
    <lineage>
        <taxon>Eukaryota</taxon>
        <taxon>Sar</taxon>
        <taxon>Alveolata</taxon>
        <taxon>Dinophyceae</taxon>
        <taxon>Suessiales</taxon>
        <taxon>Symbiodiniaceae</taxon>
        <taxon>Effrenium</taxon>
    </lineage>
</organism>
<keyword evidence="10" id="KW-1185">Reference proteome</keyword>
<dbReference type="Proteomes" id="UP001178507">
    <property type="component" value="Unassembled WGS sequence"/>
</dbReference>
<feature type="transmembrane region" description="Helical" evidence="8">
    <location>
        <begin position="199"/>
        <end position="221"/>
    </location>
</feature>
<feature type="transmembrane region" description="Helical" evidence="8">
    <location>
        <begin position="330"/>
        <end position="354"/>
    </location>
</feature>
<dbReference type="PANTHER" id="PTHR12385">
    <property type="entry name" value="CHOLINE TRANSPORTER-LIKE (SLC FAMILY 44)"/>
    <property type="match status" value="1"/>
</dbReference>